<dbReference type="GO" id="GO:0036524">
    <property type="term" value="F:protein deglycase activity"/>
    <property type="evidence" value="ECO:0007669"/>
    <property type="project" value="UniProtKB-EC"/>
</dbReference>
<dbReference type="SUPFAM" id="SSF52317">
    <property type="entry name" value="Class I glutamine amidotransferase-like"/>
    <property type="match status" value="1"/>
</dbReference>
<dbReference type="Proteomes" id="UP001549366">
    <property type="component" value="Unassembled WGS sequence"/>
</dbReference>
<dbReference type="InterPro" id="IPR002818">
    <property type="entry name" value="DJ-1/PfpI"/>
</dbReference>
<dbReference type="EMBL" id="JBEWTB010000002">
    <property type="protein sequence ID" value="MET4755303.1"/>
    <property type="molecule type" value="Genomic_DNA"/>
</dbReference>
<keyword evidence="3" id="KW-1185">Reference proteome</keyword>
<sequence>MSRPVLVPIAQGCEEIEAVTIIDTLRRAGAKVTVAACTSDDSLDIEASRGVKLTADTHINHCRDNTFHMIALPGGMPGAANLRDCEPLIQLLHEQQQASRWYTAICASPAVVLAHHSLLDNVSATCYPSFLDQLEGALPRPTDPVVIDQKNKVITAQGPGNAMSFSFALIDALYGKDTHRPVAKQMIADWAIH</sequence>
<dbReference type="Pfam" id="PF01965">
    <property type="entry name" value="DJ-1_PfpI"/>
    <property type="match status" value="1"/>
</dbReference>
<reference evidence="2 3" key="1">
    <citation type="submission" date="2024-06" db="EMBL/GenBank/DDBJ databases">
        <title>Genomic Encyclopedia of Type Strains, Phase V (KMG-V): Genome sequencing to study the core and pangenomes of soil and plant-associated prokaryotes.</title>
        <authorList>
            <person name="Whitman W."/>
        </authorList>
    </citation>
    <scope>NUCLEOTIDE SEQUENCE [LARGE SCALE GENOMIC DNA]</scope>
    <source>
        <strain evidence="2 3">NE40</strain>
    </source>
</reference>
<accession>A0ABV2SC16</accession>
<protein>
    <submittedName>
        <fullName evidence="2">4-methyl-5(B-hydroxyethyl)-thiazole monophosphate biosynthesis</fullName>
        <ecNumber evidence="2">3.5.1.124</ecNumber>
    </submittedName>
</protein>
<organism evidence="2 3">
    <name type="scientific">Endozoicomonas lisbonensis</name>
    <dbReference type="NCBI Taxonomy" id="3120522"/>
    <lineage>
        <taxon>Bacteria</taxon>
        <taxon>Pseudomonadati</taxon>
        <taxon>Pseudomonadota</taxon>
        <taxon>Gammaproteobacteria</taxon>
        <taxon>Oceanospirillales</taxon>
        <taxon>Endozoicomonadaceae</taxon>
        <taxon>Endozoicomonas</taxon>
    </lineage>
</organism>
<gene>
    <name evidence="2" type="ORF">V5J35_000495</name>
</gene>
<dbReference type="RefSeq" id="WP_354009741.1">
    <property type="nucleotide sequence ID" value="NZ_JBEWTA010000001.1"/>
</dbReference>
<feature type="domain" description="DJ-1/PfpI" evidence="1">
    <location>
        <begin position="5"/>
        <end position="171"/>
    </location>
</feature>
<evidence type="ECO:0000313" key="2">
    <source>
        <dbReference type="EMBL" id="MET4755303.1"/>
    </source>
</evidence>
<dbReference type="Gene3D" id="3.40.50.880">
    <property type="match status" value="1"/>
</dbReference>
<dbReference type="InterPro" id="IPR006287">
    <property type="entry name" value="DJ-1"/>
</dbReference>
<dbReference type="EC" id="3.5.1.124" evidence="2"/>
<name>A0ABV2SC16_9GAMM</name>
<evidence type="ECO:0000259" key="1">
    <source>
        <dbReference type="Pfam" id="PF01965"/>
    </source>
</evidence>
<proteinExistence type="predicted"/>
<dbReference type="CDD" id="cd03135">
    <property type="entry name" value="GATase1_DJ-1"/>
    <property type="match status" value="1"/>
</dbReference>
<dbReference type="InterPro" id="IPR029062">
    <property type="entry name" value="Class_I_gatase-like"/>
</dbReference>
<keyword evidence="2" id="KW-0378">Hydrolase</keyword>
<comment type="caution">
    <text evidence="2">The sequence shown here is derived from an EMBL/GenBank/DDBJ whole genome shotgun (WGS) entry which is preliminary data.</text>
</comment>
<dbReference type="PANTHER" id="PTHR48094">
    <property type="entry name" value="PROTEIN/NUCLEIC ACID DEGLYCASE DJ-1-RELATED"/>
    <property type="match status" value="1"/>
</dbReference>
<evidence type="ECO:0000313" key="3">
    <source>
        <dbReference type="Proteomes" id="UP001549366"/>
    </source>
</evidence>
<dbReference type="PANTHER" id="PTHR48094:SF12">
    <property type="entry name" value="PARKINSON DISEASE PROTEIN 7 HOMOLOG"/>
    <property type="match status" value="1"/>
</dbReference>
<dbReference type="InterPro" id="IPR050325">
    <property type="entry name" value="Prot/Nucl_acid_deglycase"/>
</dbReference>
<dbReference type="NCBIfam" id="TIGR01383">
    <property type="entry name" value="not_thiJ"/>
    <property type="match status" value="1"/>
</dbReference>